<sequence>MRYHWLAQHLVRERFPHLDSQLRNQIVSEAVCRAWCSCLTLTYQLMNSCVLAAAERKGLAPATSRAPAYPVHRATVLRLQDYRPASR</sequence>
<name>A0A6V8N225_9BACT</name>
<organism evidence="1 2">
    <name type="scientific">Geomonas limicola</name>
    <dbReference type="NCBI Taxonomy" id="2740186"/>
    <lineage>
        <taxon>Bacteria</taxon>
        <taxon>Pseudomonadati</taxon>
        <taxon>Thermodesulfobacteriota</taxon>
        <taxon>Desulfuromonadia</taxon>
        <taxon>Geobacterales</taxon>
        <taxon>Geobacteraceae</taxon>
        <taxon>Geomonas</taxon>
    </lineage>
</organism>
<dbReference type="EMBL" id="BLXZ01000001">
    <property type="protein sequence ID" value="GFO66471.1"/>
    <property type="molecule type" value="Genomic_DNA"/>
</dbReference>
<evidence type="ECO:0000313" key="1">
    <source>
        <dbReference type="EMBL" id="GFO66471.1"/>
    </source>
</evidence>
<dbReference type="AlphaFoldDB" id="A0A6V8N225"/>
<evidence type="ECO:0000313" key="2">
    <source>
        <dbReference type="Proteomes" id="UP000587586"/>
    </source>
</evidence>
<dbReference type="RefSeq" id="WP_183359012.1">
    <property type="nucleotide sequence ID" value="NZ_BLXZ01000001.1"/>
</dbReference>
<proteinExistence type="predicted"/>
<reference evidence="2" key="1">
    <citation type="submission" date="2020-06" db="EMBL/GenBank/DDBJ databases">
        <title>Draft genomic sequecing of Geomonas sp. Red745.</title>
        <authorList>
            <person name="Itoh H."/>
            <person name="Xu Z.X."/>
            <person name="Ushijima N."/>
            <person name="Masuda Y."/>
            <person name="Shiratori Y."/>
            <person name="Senoo K."/>
        </authorList>
    </citation>
    <scope>NUCLEOTIDE SEQUENCE [LARGE SCALE GENOMIC DNA]</scope>
    <source>
        <strain evidence="2">Red745</strain>
    </source>
</reference>
<dbReference type="Proteomes" id="UP000587586">
    <property type="component" value="Unassembled WGS sequence"/>
</dbReference>
<accession>A0A6V8N225</accession>
<gene>
    <name evidence="1" type="ORF">GMLC_00500</name>
</gene>
<protein>
    <submittedName>
        <fullName evidence="1">Uncharacterized protein</fullName>
    </submittedName>
</protein>
<keyword evidence="2" id="KW-1185">Reference proteome</keyword>
<comment type="caution">
    <text evidence="1">The sequence shown here is derived from an EMBL/GenBank/DDBJ whole genome shotgun (WGS) entry which is preliminary data.</text>
</comment>